<accession>A0AAN7B2P2</accession>
<dbReference type="InterPro" id="IPR027424">
    <property type="entry name" value="Glucose_Oxidase_domain_2"/>
</dbReference>
<keyword evidence="3" id="KW-0285">Flavoprotein</keyword>
<dbReference type="AlphaFoldDB" id="A0AAN7B2P2"/>
<comment type="similarity">
    <text evidence="2">Belongs to the GMC oxidoreductase family.</text>
</comment>
<evidence type="ECO:0000256" key="1">
    <source>
        <dbReference type="ARBA" id="ARBA00001974"/>
    </source>
</evidence>
<proteinExistence type="inferred from homology"/>
<dbReference type="Gene3D" id="3.50.50.60">
    <property type="entry name" value="FAD/NAD(P)-binding domain"/>
    <property type="match status" value="1"/>
</dbReference>
<evidence type="ECO:0000256" key="5">
    <source>
        <dbReference type="ARBA" id="ARBA00023002"/>
    </source>
</evidence>
<evidence type="ECO:0000256" key="6">
    <source>
        <dbReference type="PIRSR" id="PIRSR000137-2"/>
    </source>
</evidence>
<dbReference type="Pfam" id="PF00732">
    <property type="entry name" value="GMC_oxred_N"/>
    <property type="match status" value="1"/>
</dbReference>
<sequence>MPYYIRALGFRRQITVLIFVLFLTELARARPESALSARHVQRPGDLRESYNFIIVGGGTAGLALADRLTESKKHTVLVVEYGQFANTSDPSTIGQRMSMIPSVPQTKLQNRVTNINVGYCVGGSSAINGMAVMRGSKRDYDIWVELGNKGSTWTWKGLLPYFKKAIHFVPPDLVLAADFNITYDLDVWGQYRDTRVYASYPGGLNSSISLDIVRDGHAGTHGVFYYPLSVDPKTRDRSYSRTGHWDGLNRPNYDIITGSRVNKILFDKQNTATGVQFVPTNGSSSFPTTLKAKKEVILSAGAIHTPQILHLSGIGPASLLRKAKITVRVDLPGVGANFQDHPIGPRVTFTYGTQPRLEPINSTLPQSEGKGQGLVAFLNLRTVVPKSFPAIARRYASQSPSAYLPANTAREVIGGYKAQQAILAREMADPNSKTAFLNHIIPALAPGGQPINLHITSRGTVSINTTHPDSAEPVIDYRALSNPTDMDVMLSFISFLRRFWLEGELGRKYRVTEVSPGANVTGEEDLKEFTRGGYSPQGWHPVGTAAKMRRELGGVVDDELRVYGTKRLRIVDASIMPLLIGGTTQLRP</sequence>
<comment type="caution">
    <text evidence="9">The sequence shown here is derived from an EMBL/GenBank/DDBJ whole genome shotgun (WGS) entry which is preliminary data.</text>
</comment>
<feature type="binding site" evidence="6">
    <location>
        <begin position="539"/>
        <end position="540"/>
    </location>
    <ligand>
        <name>FAD</name>
        <dbReference type="ChEBI" id="CHEBI:57692"/>
    </ligand>
</feature>
<reference evidence="9" key="1">
    <citation type="journal article" date="2023" name="Mol. Phylogenet. Evol.">
        <title>Genome-scale phylogeny and comparative genomics of the fungal order Sordariales.</title>
        <authorList>
            <person name="Hensen N."/>
            <person name="Bonometti L."/>
            <person name="Westerberg I."/>
            <person name="Brannstrom I.O."/>
            <person name="Guillou S."/>
            <person name="Cros-Aarteil S."/>
            <person name="Calhoun S."/>
            <person name="Haridas S."/>
            <person name="Kuo A."/>
            <person name="Mondo S."/>
            <person name="Pangilinan J."/>
            <person name="Riley R."/>
            <person name="LaButti K."/>
            <person name="Andreopoulos B."/>
            <person name="Lipzen A."/>
            <person name="Chen C."/>
            <person name="Yan M."/>
            <person name="Daum C."/>
            <person name="Ng V."/>
            <person name="Clum A."/>
            <person name="Steindorff A."/>
            <person name="Ohm R.A."/>
            <person name="Martin F."/>
            <person name="Silar P."/>
            <person name="Natvig D.O."/>
            <person name="Lalanne C."/>
            <person name="Gautier V."/>
            <person name="Ament-Velasquez S.L."/>
            <person name="Kruys A."/>
            <person name="Hutchinson M.I."/>
            <person name="Powell A.J."/>
            <person name="Barry K."/>
            <person name="Miller A.N."/>
            <person name="Grigoriev I.V."/>
            <person name="Debuchy R."/>
            <person name="Gladieux P."/>
            <person name="Hiltunen Thoren M."/>
            <person name="Johannesson H."/>
        </authorList>
    </citation>
    <scope>NUCLEOTIDE SEQUENCE</scope>
    <source>
        <strain evidence="9">PSN293</strain>
    </source>
</reference>
<evidence type="ECO:0000256" key="3">
    <source>
        <dbReference type="ARBA" id="ARBA00022630"/>
    </source>
</evidence>
<organism evidence="9 10">
    <name type="scientific">Rhypophila decipiens</name>
    <dbReference type="NCBI Taxonomy" id="261697"/>
    <lineage>
        <taxon>Eukaryota</taxon>
        <taxon>Fungi</taxon>
        <taxon>Dikarya</taxon>
        <taxon>Ascomycota</taxon>
        <taxon>Pezizomycotina</taxon>
        <taxon>Sordariomycetes</taxon>
        <taxon>Sordariomycetidae</taxon>
        <taxon>Sordariales</taxon>
        <taxon>Naviculisporaceae</taxon>
        <taxon>Rhypophila</taxon>
    </lineage>
</organism>
<feature type="binding site" evidence="6">
    <location>
        <position position="261"/>
    </location>
    <ligand>
        <name>FAD</name>
        <dbReference type="ChEBI" id="CHEBI:57692"/>
    </ligand>
</feature>
<comment type="cofactor">
    <cofactor evidence="1 6">
        <name>FAD</name>
        <dbReference type="ChEBI" id="CHEBI:57692"/>
    </cofactor>
</comment>
<evidence type="ECO:0000313" key="9">
    <source>
        <dbReference type="EMBL" id="KAK4207727.1"/>
    </source>
</evidence>
<dbReference type="EMBL" id="MU858277">
    <property type="protein sequence ID" value="KAK4207727.1"/>
    <property type="molecule type" value="Genomic_DNA"/>
</dbReference>
<evidence type="ECO:0000313" key="10">
    <source>
        <dbReference type="Proteomes" id="UP001301769"/>
    </source>
</evidence>
<dbReference type="Pfam" id="PF05199">
    <property type="entry name" value="GMC_oxred_C"/>
    <property type="match status" value="1"/>
</dbReference>
<keyword evidence="7" id="KW-0732">Signal</keyword>
<dbReference type="GO" id="GO:0050660">
    <property type="term" value="F:flavin adenine dinucleotide binding"/>
    <property type="evidence" value="ECO:0007669"/>
    <property type="project" value="InterPro"/>
</dbReference>
<dbReference type="PROSITE" id="PS00624">
    <property type="entry name" value="GMC_OXRED_2"/>
    <property type="match status" value="1"/>
</dbReference>
<gene>
    <name evidence="9" type="ORF">QBC37DRAFT_454746</name>
</gene>
<feature type="chain" id="PRO_5043011080" description="Glucose-methanol-choline oxidoreductase N-terminal domain-containing protein" evidence="7">
    <location>
        <begin position="30"/>
        <end position="588"/>
    </location>
</feature>
<dbReference type="SUPFAM" id="SSF51905">
    <property type="entry name" value="FAD/NAD(P)-binding domain"/>
    <property type="match status" value="1"/>
</dbReference>
<keyword evidence="4 6" id="KW-0274">FAD</keyword>
<dbReference type="InterPro" id="IPR036188">
    <property type="entry name" value="FAD/NAD-bd_sf"/>
</dbReference>
<reference evidence="9" key="2">
    <citation type="submission" date="2023-05" db="EMBL/GenBank/DDBJ databases">
        <authorList>
            <consortium name="Lawrence Berkeley National Laboratory"/>
            <person name="Steindorff A."/>
            <person name="Hensen N."/>
            <person name="Bonometti L."/>
            <person name="Westerberg I."/>
            <person name="Brannstrom I.O."/>
            <person name="Guillou S."/>
            <person name="Cros-Aarteil S."/>
            <person name="Calhoun S."/>
            <person name="Haridas S."/>
            <person name="Kuo A."/>
            <person name="Mondo S."/>
            <person name="Pangilinan J."/>
            <person name="Riley R."/>
            <person name="Labutti K."/>
            <person name="Andreopoulos B."/>
            <person name="Lipzen A."/>
            <person name="Chen C."/>
            <person name="Yanf M."/>
            <person name="Daum C."/>
            <person name="Ng V."/>
            <person name="Clum A."/>
            <person name="Ohm R."/>
            <person name="Martin F."/>
            <person name="Silar P."/>
            <person name="Natvig D."/>
            <person name="Lalanne C."/>
            <person name="Gautier V."/>
            <person name="Ament-Velasquez S.L."/>
            <person name="Kruys A."/>
            <person name="Hutchinson M.I."/>
            <person name="Powell A.J."/>
            <person name="Barry K."/>
            <person name="Miller A.N."/>
            <person name="Grigoriev I.V."/>
            <person name="Debuchy R."/>
            <person name="Gladieux P."/>
            <person name="Thoren M.H."/>
            <person name="Johannesson H."/>
        </authorList>
    </citation>
    <scope>NUCLEOTIDE SEQUENCE</scope>
    <source>
        <strain evidence="9">PSN293</strain>
    </source>
</reference>
<evidence type="ECO:0000259" key="8">
    <source>
        <dbReference type="PROSITE" id="PS00624"/>
    </source>
</evidence>
<dbReference type="Gene3D" id="4.10.450.10">
    <property type="entry name" value="Glucose Oxidase, domain 2"/>
    <property type="match status" value="1"/>
</dbReference>
<dbReference type="Proteomes" id="UP001301769">
    <property type="component" value="Unassembled WGS sequence"/>
</dbReference>
<evidence type="ECO:0000256" key="2">
    <source>
        <dbReference type="ARBA" id="ARBA00010790"/>
    </source>
</evidence>
<dbReference type="InterPro" id="IPR000172">
    <property type="entry name" value="GMC_OxRdtase_N"/>
</dbReference>
<dbReference type="GO" id="GO:0044550">
    <property type="term" value="P:secondary metabolite biosynthetic process"/>
    <property type="evidence" value="ECO:0007669"/>
    <property type="project" value="TreeGrafter"/>
</dbReference>
<evidence type="ECO:0000256" key="4">
    <source>
        <dbReference type="ARBA" id="ARBA00022827"/>
    </source>
</evidence>
<keyword evidence="5" id="KW-0560">Oxidoreductase</keyword>
<dbReference type="GO" id="GO:0016614">
    <property type="term" value="F:oxidoreductase activity, acting on CH-OH group of donors"/>
    <property type="evidence" value="ECO:0007669"/>
    <property type="project" value="InterPro"/>
</dbReference>
<evidence type="ECO:0000256" key="7">
    <source>
        <dbReference type="SAM" id="SignalP"/>
    </source>
</evidence>
<name>A0AAN7B2P2_9PEZI</name>
<dbReference type="PANTHER" id="PTHR11552:SF115">
    <property type="entry name" value="DEHYDROGENASE XPTC-RELATED"/>
    <property type="match status" value="1"/>
</dbReference>
<dbReference type="InterPro" id="IPR012132">
    <property type="entry name" value="GMC_OxRdtase"/>
</dbReference>
<feature type="domain" description="Glucose-methanol-choline oxidoreductase N-terminal" evidence="8">
    <location>
        <begin position="301"/>
        <end position="315"/>
    </location>
</feature>
<feature type="signal peptide" evidence="7">
    <location>
        <begin position="1"/>
        <end position="29"/>
    </location>
</feature>
<keyword evidence="10" id="KW-1185">Reference proteome</keyword>
<protein>
    <recommendedName>
        <fullName evidence="8">Glucose-methanol-choline oxidoreductase N-terminal domain-containing protein</fullName>
    </recommendedName>
</protein>
<dbReference type="Gene3D" id="3.30.560.10">
    <property type="entry name" value="Glucose Oxidase, domain 3"/>
    <property type="match status" value="1"/>
</dbReference>
<dbReference type="PANTHER" id="PTHR11552">
    <property type="entry name" value="GLUCOSE-METHANOL-CHOLINE GMC OXIDOREDUCTASE"/>
    <property type="match status" value="1"/>
</dbReference>
<dbReference type="InterPro" id="IPR007867">
    <property type="entry name" value="GMC_OxRtase_C"/>
</dbReference>
<dbReference type="PIRSF" id="PIRSF000137">
    <property type="entry name" value="Alcohol_oxidase"/>
    <property type="match status" value="1"/>
</dbReference>
<dbReference type="SUPFAM" id="SSF54373">
    <property type="entry name" value="FAD-linked reductases, C-terminal domain"/>
    <property type="match status" value="1"/>
</dbReference>